<dbReference type="PROSITE" id="PS51063">
    <property type="entry name" value="HTH_CRP_2"/>
    <property type="match status" value="1"/>
</dbReference>
<accession>A0ABZ0YH45</accession>
<evidence type="ECO:0000256" key="3">
    <source>
        <dbReference type="ARBA" id="ARBA00023163"/>
    </source>
</evidence>
<dbReference type="InterPro" id="IPR036390">
    <property type="entry name" value="WH_DNA-bd_sf"/>
</dbReference>
<dbReference type="Proteomes" id="UP001324794">
    <property type="component" value="Chromosome"/>
</dbReference>
<proteinExistence type="predicted"/>
<dbReference type="SUPFAM" id="SSF51206">
    <property type="entry name" value="cAMP-binding domain-like"/>
    <property type="match status" value="1"/>
</dbReference>
<dbReference type="InterPro" id="IPR036388">
    <property type="entry name" value="WH-like_DNA-bd_sf"/>
</dbReference>
<evidence type="ECO:0000256" key="2">
    <source>
        <dbReference type="ARBA" id="ARBA00023125"/>
    </source>
</evidence>
<dbReference type="InterPro" id="IPR018490">
    <property type="entry name" value="cNMP-bd_dom_sf"/>
</dbReference>
<keyword evidence="1" id="KW-0805">Transcription regulation</keyword>
<dbReference type="Pfam" id="PF13545">
    <property type="entry name" value="HTH_Crp_2"/>
    <property type="match status" value="1"/>
</dbReference>
<evidence type="ECO:0000313" key="6">
    <source>
        <dbReference type="Proteomes" id="UP001324794"/>
    </source>
</evidence>
<dbReference type="PANTHER" id="PTHR24567:SF74">
    <property type="entry name" value="HTH-TYPE TRANSCRIPTIONAL REGULATOR ARCR"/>
    <property type="match status" value="1"/>
</dbReference>
<keyword evidence="6" id="KW-1185">Reference proteome</keyword>
<protein>
    <submittedName>
        <fullName evidence="5">Crp/Fnr family transcriptional regulator</fullName>
    </submittedName>
</protein>
<name>A0ABZ0YH45_9GAMM</name>
<dbReference type="EMBL" id="CP140255">
    <property type="protein sequence ID" value="WQH11413.1"/>
    <property type="molecule type" value="Genomic_DNA"/>
</dbReference>
<evidence type="ECO:0000256" key="1">
    <source>
        <dbReference type="ARBA" id="ARBA00023015"/>
    </source>
</evidence>
<feature type="domain" description="HTH crp-type" evidence="4">
    <location>
        <begin position="147"/>
        <end position="213"/>
    </location>
</feature>
<dbReference type="InterPro" id="IPR014710">
    <property type="entry name" value="RmlC-like_jellyroll"/>
</dbReference>
<dbReference type="SUPFAM" id="SSF46785">
    <property type="entry name" value="Winged helix' DNA-binding domain"/>
    <property type="match status" value="1"/>
</dbReference>
<keyword evidence="2" id="KW-0238">DNA-binding</keyword>
<sequence length="237" mass="26263">MASILNVSAANQLLAKLPEIEQRAFMAECQTVQLAFGEVLLQPAEIFTHVYFPIDSFISLINVIDADNRLEVAMAGREGMLGIPLVLNVKESQSIALVQGAGSALRMTAESFQRLLFSSPVLHQRLKRYIYVAMSQLATSAACNHFHRIEERLARWLLMTQDRAGADQLNLTHEFLAMMLGVRRAGITLAAIALQAHGLIRYQRGTITVLDRLGLIEASCECYSKDCALYAKMLPVL</sequence>
<organism evidence="5 6">
    <name type="scientific">Vreelandella neptunia</name>
    <dbReference type="NCBI Taxonomy" id="115551"/>
    <lineage>
        <taxon>Bacteria</taxon>
        <taxon>Pseudomonadati</taxon>
        <taxon>Pseudomonadota</taxon>
        <taxon>Gammaproteobacteria</taxon>
        <taxon>Oceanospirillales</taxon>
        <taxon>Halomonadaceae</taxon>
        <taxon>Vreelandella</taxon>
    </lineage>
</organism>
<dbReference type="InterPro" id="IPR050397">
    <property type="entry name" value="Env_Response_Regulators"/>
</dbReference>
<evidence type="ECO:0000259" key="4">
    <source>
        <dbReference type="PROSITE" id="PS51063"/>
    </source>
</evidence>
<dbReference type="RefSeq" id="WP_133729935.1">
    <property type="nucleotide sequence ID" value="NZ_CP140255.1"/>
</dbReference>
<evidence type="ECO:0000313" key="5">
    <source>
        <dbReference type="EMBL" id="WQH11413.1"/>
    </source>
</evidence>
<reference evidence="5 6" key="1">
    <citation type="submission" date="2023-11" db="EMBL/GenBank/DDBJ databases">
        <title>MicrobeMod: A computational toolkit for identifying prokaryotic methylation and restriction-modification with nanopore sequencing.</title>
        <authorList>
            <person name="Crits-Christoph A."/>
            <person name="Kang S.C."/>
            <person name="Lee H."/>
            <person name="Ostrov N."/>
        </authorList>
    </citation>
    <scope>NUCLEOTIDE SEQUENCE [LARGE SCALE GENOMIC DNA]</scope>
    <source>
        <strain evidence="5 6">ATCC BAA-805</strain>
    </source>
</reference>
<dbReference type="InterPro" id="IPR012318">
    <property type="entry name" value="HTH_CRP"/>
</dbReference>
<dbReference type="Gene3D" id="1.10.10.10">
    <property type="entry name" value="Winged helix-like DNA-binding domain superfamily/Winged helix DNA-binding domain"/>
    <property type="match status" value="1"/>
</dbReference>
<keyword evidence="3" id="KW-0804">Transcription</keyword>
<gene>
    <name evidence="5" type="ORF">SR894_14755</name>
</gene>
<dbReference type="Gene3D" id="2.60.120.10">
    <property type="entry name" value="Jelly Rolls"/>
    <property type="match status" value="1"/>
</dbReference>
<dbReference type="PANTHER" id="PTHR24567">
    <property type="entry name" value="CRP FAMILY TRANSCRIPTIONAL REGULATORY PROTEIN"/>
    <property type="match status" value="1"/>
</dbReference>